<proteinExistence type="predicted"/>
<keyword evidence="1" id="KW-0418">Kinase</keyword>
<dbReference type="InterPro" id="IPR052648">
    <property type="entry name" value="Ser-tRNA(Sec)_kinase"/>
</dbReference>
<dbReference type="SUPFAM" id="SSF52540">
    <property type="entry name" value="P-loop containing nucleoside triphosphate hydrolases"/>
    <property type="match status" value="1"/>
</dbReference>
<name>A0A8T1T8T0_CHESE</name>
<feature type="non-terminal residue" evidence="1">
    <location>
        <position position="212"/>
    </location>
</feature>
<dbReference type="PANTHER" id="PTHR20873:SF0">
    <property type="entry name" value="L-SERYL-TRNA(SEC) KINASE"/>
    <property type="match status" value="1"/>
</dbReference>
<dbReference type="OrthoDB" id="9972657at2759"/>
<sequence length="212" mass="23866">MRVFERPACQALMTARARGGALSDTEALAVSCRAPMEAAGIQRLGVCVLCGLPAAGKSGLARALCHSLRRRGGPDWDCALLSYDDLIPQEAFSQPETEAGLGEQHPLLSRWKLYRHELLVYLEHFLQALINGDHLCAPTSRTEATWKSFVSCFKEQGLISSEIHDAKSCHYKINTTTSRPLYFVLDDNFYYQSMRYEVYQLARKCNFFCPLH</sequence>
<evidence type="ECO:0000313" key="2">
    <source>
        <dbReference type="Proteomes" id="UP000765507"/>
    </source>
</evidence>
<gene>
    <name evidence="1" type="primary">PSTK</name>
    <name evidence="1" type="ORF">G0U57_009693</name>
</gene>
<comment type="caution">
    <text evidence="1">The sequence shown here is derived from an EMBL/GenBank/DDBJ whole genome shotgun (WGS) entry which is preliminary data.</text>
</comment>
<protein>
    <submittedName>
        <fullName evidence="1">Phosphoseryl-tRNA kinase</fullName>
    </submittedName>
</protein>
<keyword evidence="1" id="KW-0808">Transferase</keyword>
<dbReference type="Gene3D" id="3.40.50.300">
    <property type="entry name" value="P-loop containing nucleotide triphosphate hydrolases"/>
    <property type="match status" value="1"/>
</dbReference>
<evidence type="ECO:0000313" key="1">
    <source>
        <dbReference type="EMBL" id="KAG6937498.1"/>
    </source>
</evidence>
<dbReference type="PANTHER" id="PTHR20873">
    <property type="entry name" value="L-SERYL-TRNA(SEC) KINASE"/>
    <property type="match status" value="1"/>
</dbReference>
<dbReference type="GO" id="GO:0000049">
    <property type="term" value="F:tRNA binding"/>
    <property type="evidence" value="ECO:0007669"/>
    <property type="project" value="TreeGrafter"/>
</dbReference>
<reference evidence="1 2" key="1">
    <citation type="journal article" date="2020" name="G3 (Bethesda)">
        <title>Draft Genome of the Common Snapping Turtle, Chelydra serpentina, a Model for Phenotypic Plasticity in Reptiles.</title>
        <authorList>
            <person name="Das D."/>
            <person name="Singh S.K."/>
            <person name="Bierstedt J."/>
            <person name="Erickson A."/>
            <person name="Galli G.L.J."/>
            <person name="Crossley D.A. 2nd"/>
            <person name="Rhen T."/>
        </authorList>
    </citation>
    <scope>NUCLEOTIDE SEQUENCE [LARGE SCALE GENOMIC DNA]</scope>
    <source>
        <strain evidence="1">KW</strain>
    </source>
</reference>
<organism evidence="1 2">
    <name type="scientific">Chelydra serpentina</name>
    <name type="common">Snapping turtle</name>
    <name type="synonym">Testudo serpentina</name>
    <dbReference type="NCBI Taxonomy" id="8475"/>
    <lineage>
        <taxon>Eukaryota</taxon>
        <taxon>Metazoa</taxon>
        <taxon>Chordata</taxon>
        <taxon>Craniata</taxon>
        <taxon>Vertebrata</taxon>
        <taxon>Euteleostomi</taxon>
        <taxon>Archelosauria</taxon>
        <taxon>Testudinata</taxon>
        <taxon>Testudines</taxon>
        <taxon>Cryptodira</taxon>
        <taxon>Durocryptodira</taxon>
        <taxon>Americhelydia</taxon>
        <taxon>Chelydroidea</taxon>
        <taxon>Chelydridae</taxon>
        <taxon>Chelydra</taxon>
    </lineage>
</organism>
<dbReference type="InterPro" id="IPR027417">
    <property type="entry name" value="P-loop_NTPase"/>
</dbReference>
<dbReference type="GO" id="GO:0016301">
    <property type="term" value="F:kinase activity"/>
    <property type="evidence" value="ECO:0007669"/>
    <property type="project" value="UniProtKB-KW"/>
</dbReference>
<accession>A0A8T1T8T0</accession>
<dbReference type="EMBL" id="JAHGAV010000024">
    <property type="protein sequence ID" value="KAG6937498.1"/>
    <property type="molecule type" value="Genomic_DNA"/>
</dbReference>
<dbReference type="Proteomes" id="UP000765507">
    <property type="component" value="Unassembled WGS sequence"/>
</dbReference>
<dbReference type="AlphaFoldDB" id="A0A8T1T8T0"/>
<keyword evidence="2" id="KW-1185">Reference proteome</keyword>